<dbReference type="Proteomes" id="UP001469089">
    <property type="component" value="Unassembled WGS sequence"/>
</dbReference>
<reference evidence="2 3" key="1">
    <citation type="journal article" date="2024" name="Chem. Sci.">
        <title>Discovery of a lagriamide polyketide by integrated genome mining, isotopic labeling, and untargeted metabolomics.</title>
        <authorList>
            <person name="Fergusson C.H."/>
            <person name="Saulog J."/>
            <person name="Paulo B.S."/>
            <person name="Wilson D.M."/>
            <person name="Liu D.Y."/>
            <person name="Morehouse N.J."/>
            <person name="Waterworth S."/>
            <person name="Barkei J."/>
            <person name="Gray C.A."/>
            <person name="Kwan J.C."/>
            <person name="Eustaquio A.S."/>
            <person name="Linington R.G."/>
        </authorList>
    </citation>
    <scope>NUCLEOTIDE SEQUENCE [LARGE SCALE GENOMIC DNA]</scope>
    <source>
        <strain evidence="2 3">RL17-338-BIF-B</strain>
    </source>
</reference>
<gene>
    <name evidence="2" type="ORF">N0A02_16640</name>
</gene>
<protein>
    <submittedName>
        <fullName evidence="2">DUF6402 family protein</fullName>
    </submittedName>
</protein>
<feature type="region of interest" description="Disordered" evidence="1">
    <location>
        <begin position="38"/>
        <end position="65"/>
    </location>
</feature>
<organism evidence="2 3">
    <name type="scientific">Paraburkholderia acidicola</name>
    <dbReference type="NCBI Taxonomy" id="1912599"/>
    <lineage>
        <taxon>Bacteria</taxon>
        <taxon>Pseudomonadati</taxon>
        <taxon>Pseudomonadota</taxon>
        <taxon>Betaproteobacteria</taxon>
        <taxon>Burkholderiales</taxon>
        <taxon>Burkholderiaceae</taxon>
        <taxon>Paraburkholderia</taxon>
    </lineage>
</organism>
<evidence type="ECO:0000313" key="2">
    <source>
        <dbReference type="EMBL" id="MEQ5841055.1"/>
    </source>
</evidence>
<sequence>MRVTSQKLPYYSINKLLWRWSKQDGCWIVPDVALSSARSPPNLDAESAVPHALREPQLPKTKPQPGDGLLRMMQMHSRFKTWLDTPDPPRQSKPVPAPKERQETVPLFDIQEIPGAMRKNLMFKSATLMERWFAGTLNYSPTHADEEAEINQDGQPYPSNMYDTTTMKLDWVLQFARAKAQYDELIDTVVRSPASIKQLKTTLRRYRRSGADLDAWALSGQSLTKLHKHFQFEYAGVESSLGQKVARGLDTAITNQGAPDDLTGSLGSFNLYAAVAYAHFNDDATRAEVTGIYVYIKDNYTFTDKPNGVSQYLGHWGSKGVIIVPYNAAASIMNKPWMPYVDYPVAVGDVHNKGNVYYPIHNSAFRAWAKKHQRGGDFVVYSDYKFVPLYPPMKVYL</sequence>
<feature type="region of interest" description="Disordered" evidence="1">
    <location>
        <begin position="81"/>
        <end position="101"/>
    </location>
</feature>
<comment type="caution">
    <text evidence="2">The sequence shown here is derived from an EMBL/GenBank/DDBJ whole genome shotgun (WGS) entry which is preliminary data.</text>
</comment>
<evidence type="ECO:0000256" key="1">
    <source>
        <dbReference type="SAM" id="MobiDB-lite"/>
    </source>
</evidence>
<dbReference type="RefSeq" id="WP_349543045.1">
    <property type="nucleotide sequence ID" value="NZ_JAOALG010000001.1"/>
</dbReference>
<keyword evidence="3" id="KW-1185">Reference proteome</keyword>
<feature type="compositionally biased region" description="Pro residues" evidence="1">
    <location>
        <begin position="86"/>
        <end position="97"/>
    </location>
</feature>
<dbReference type="EMBL" id="JAOALG010000001">
    <property type="protein sequence ID" value="MEQ5841055.1"/>
    <property type="molecule type" value="Genomic_DNA"/>
</dbReference>
<evidence type="ECO:0000313" key="3">
    <source>
        <dbReference type="Proteomes" id="UP001469089"/>
    </source>
</evidence>
<dbReference type="Pfam" id="PF19940">
    <property type="entry name" value="DUF6402"/>
    <property type="match status" value="1"/>
</dbReference>
<name>A0ABV1LP74_9BURK</name>
<proteinExistence type="predicted"/>
<dbReference type="InterPro" id="IPR045646">
    <property type="entry name" value="DUF6402"/>
</dbReference>
<accession>A0ABV1LP74</accession>